<reference evidence="2" key="1">
    <citation type="submission" date="2018-05" db="EMBL/GenBank/DDBJ databases">
        <authorList>
            <person name="Lanie J.A."/>
            <person name="Ng W.-L."/>
            <person name="Kazmierczak K.M."/>
            <person name="Andrzejewski T.M."/>
            <person name="Davidsen T.M."/>
            <person name="Wayne K.J."/>
            <person name="Tettelin H."/>
            <person name="Glass J.I."/>
            <person name="Rusch D."/>
            <person name="Podicherti R."/>
            <person name="Tsui H.-C.T."/>
            <person name="Winkler M.E."/>
        </authorList>
    </citation>
    <scope>NUCLEOTIDE SEQUENCE</scope>
</reference>
<dbReference type="GO" id="GO:0004222">
    <property type="term" value="F:metalloendopeptidase activity"/>
    <property type="evidence" value="ECO:0007669"/>
    <property type="project" value="TreeGrafter"/>
</dbReference>
<dbReference type="EMBL" id="UINC01057999">
    <property type="protein sequence ID" value="SVB79766.1"/>
    <property type="molecule type" value="Genomic_DNA"/>
</dbReference>
<dbReference type="InterPro" id="IPR011055">
    <property type="entry name" value="Dup_hybrid_motif"/>
</dbReference>
<proteinExistence type="predicted"/>
<evidence type="ECO:0000313" key="2">
    <source>
        <dbReference type="EMBL" id="SVB79766.1"/>
    </source>
</evidence>
<feature type="non-terminal residue" evidence="2">
    <location>
        <position position="195"/>
    </location>
</feature>
<feature type="domain" description="M23ase beta-sheet core" evidence="1">
    <location>
        <begin position="123"/>
        <end position="164"/>
    </location>
</feature>
<dbReference type="CDD" id="cd12797">
    <property type="entry name" value="M23_peptidase"/>
    <property type="match status" value="1"/>
</dbReference>
<dbReference type="Gene3D" id="2.70.70.10">
    <property type="entry name" value="Glucose Permease (Domain IIA)"/>
    <property type="match status" value="1"/>
</dbReference>
<dbReference type="InterPro" id="IPR016047">
    <property type="entry name" value="M23ase_b-sheet_dom"/>
</dbReference>
<gene>
    <name evidence="2" type="ORF">METZ01_LOCUS232620</name>
</gene>
<name>A0A382GXE7_9ZZZZ</name>
<dbReference type="PANTHER" id="PTHR21666:SF270">
    <property type="entry name" value="MUREIN HYDROLASE ACTIVATOR ENVC"/>
    <property type="match status" value="1"/>
</dbReference>
<dbReference type="PANTHER" id="PTHR21666">
    <property type="entry name" value="PEPTIDASE-RELATED"/>
    <property type="match status" value="1"/>
</dbReference>
<accession>A0A382GXE7</accession>
<organism evidence="2">
    <name type="scientific">marine metagenome</name>
    <dbReference type="NCBI Taxonomy" id="408172"/>
    <lineage>
        <taxon>unclassified sequences</taxon>
        <taxon>metagenomes</taxon>
        <taxon>ecological metagenomes</taxon>
    </lineage>
</organism>
<sequence>MIIKNIFIIALFFCHSFSQDYLWPVQAKKELTAVFGEERPGRYHTGIDVRTFGEIGYKLIAIDDGYISRIRTSSKGYGKTIYLKLNDGNTAVYAHLDHFTPELDNLVNALHQHYGKYTIDHKIEPNDHPVKKGDIIGYSGDTGGVSGPHLHFEIRDNNGQPVNPFMHSLDIPDDLPPEVISLAIIPLDEKAQIEG</sequence>
<dbReference type="Pfam" id="PF01551">
    <property type="entry name" value="Peptidase_M23"/>
    <property type="match status" value="1"/>
</dbReference>
<dbReference type="InterPro" id="IPR050570">
    <property type="entry name" value="Cell_wall_metabolism_enzyme"/>
</dbReference>
<dbReference type="AlphaFoldDB" id="A0A382GXE7"/>
<dbReference type="SUPFAM" id="SSF51261">
    <property type="entry name" value="Duplicated hybrid motif"/>
    <property type="match status" value="1"/>
</dbReference>
<protein>
    <recommendedName>
        <fullName evidence="1">M23ase beta-sheet core domain-containing protein</fullName>
    </recommendedName>
</protein>
<evidence type="ECO:0000259" key="1">
    <source>
        <dbReference type="Pfam" id="PF01551"/>
    </source>
</evidence>